<dbReference type="Gene3D" id="3.30.450.90">
    <property type="match status" value="1"/>
</dbReference>
<protein>
    <submittedName>
        <fullName evidence="5">Flp pilus assembly complex ATPase component TadA</fullName>
    </submittedName>
</protein>
<sequence>MSYTKRRLGDILVEAEKLTSYQLAQALKAQKTMGKKLGEVIVELNILDEDDIIDAIEKQTGIKKVNLNEIEFDKRVIKLVSQGLCEKYTLIPFGIEENKVKIAFSDPLNIYAVDDISISTGFEVESYISDKANISKFIQVHYSSEKMNLAAEELSKESLESQYISIDVEGLDDVKSAPAVKMVEYLFANAVEMRASDIHIEPFENEVRIRYRIDGQLQTINSLPKESLGPLVTRIKILSNLNITEKRVPQDGRVIAQINGKRVDLRISILPVVNGEKIVIRVLDSSSFKIGKQHLGMDEENITRLERIISSPHGIVLVTGPTGSGKSTTLYTILNELNSSEVNIVTVEDPVEYTLNGINQVNVNNKTNLTFASGLRSILRQDPDIVMIGEIRDEETAKVATKAAITGHLVLSTLHTNDAPSTITRLIDMNIEPYLVSTAISGVIAQRLIKKICPHCKYEYNATEYEKKILQNDTSTAVKLYKGNGCGHCNYTGYLGRTGIYEIMEISREHRDYINISRDPNILKDISIKNGMETLEENCKKLVLKGTTTVNELASITMMKNI</sequence>
<dbReference type="SMART" id="SM00382">
    <property type="entry name" value="AAA"/>
    <property type="match status" value="1"/>
</dbReference>
<evidence type="ECO:0000313" key="5">
    <source>
        <dbReference type="EMBL" id="MBC5998006.1"/>
    </source>
</evidence>
<evidence type="ECO:0000259" key="4">
    <source>
        <dbReference type="PROSITE" id="PS00662"/>
    </source>
</evidence>
<dbReference type="Proteomes" id="UP000609849">
    <property type="component" value="Unassembled WGS sequence"/>
</dbReference>
<dbReference type="CDD" id="cd01129">
    <property type="entry name" value="PulE-GspE-like"/>
    <property type="match status" value="1"/>
</dbReference>
<dbReference type="Pfam" id="PF00437">
    <property type="entry name" value="T2SSE"/>
    <property type="match status" value="1"/>
</dbReference>
<evidence type="ECO:0000313" key="6">
    <source>
        <dbReference type="Proteomes" id="UP000609849"/>
    </source>
</evidence>
<feature type="domain" description="Bacterial type II secretion system protein E" evidence="4">
    <location>
        <begin position="379"/>
        <end position="393"/>
    </location>
</feature>
<dbReference type="InterPro" id="IPR027417">
    <property type="entry name" value="P-loop_NTPase"/>
</dbReference>
<evidence type="ECO:0000256" key="3">
    <source>
        <dbReference type="ARBA" id="ARBA00022840"/>
    </source>
</evidence>
<evidence type="ECO:0000256" key="1">
    <source>
        <dbReference type="ARBA" id="ARBA00006611"/>
    </source>
</evidence>
<dbReference type="SUPFAM" id="SSF52540">
    <property type="entry name" value="P-loop containing nucleoside triphosphate hydrolases"/>
    <property type="match status" value="1"/>
</dbReference>
<gene>
    <name evidence="5" type="primary">tadA</name>
    <name evidence="5" type="ORF">H8923_14690</name>
</gene>
<dbReference type="EMBL" id="JACRWE010000009">
    <property type="protein sequence ID" value="MBC5998006.1"/>
    <property type="molecule type" value="Genomic_DNA"/>
</dbReference>
<dbReference type="InterPro" id="IPR001482">
    <property type="entry name" value="T2SS/T4SS_dom"/>
</dbReference>
<organism evidence="5 6">
    <name type="scientific">Romboutsia faecis</name>
    <dbReference type="NCBI Taxonomy" id="2764597"/>
    <lineage>
        <taxon>Bacteria</taxon>
        <taxon>Bacillati</taxon>
        <taxon>Bacillota</taxon>
        <taxon>Clostridia</taxon>
        <taxon>Peptostreptococcales</taxon>
        <taxon>Peptostreptococcaceae</taxon>
        <taxon>Romboutsia</taxon>
    </lineage>
</organism>
<keyword evidence="3" id="KW-0067">ATP-binding</keyword>
<reference evidence="5 6" key="1">
    <citation type="submission" date="2020-08" db="EMBL/GenBank/DDBJ databases">
        <authorList>
            <person name="Liu C."/>
            <person name="Sun Q."/>
        </authorList>
    </citation>
    <scope>NUCLEOTIDE SEQUENCE [LARGE SCALE GENOMIC DNA]</scope>
    <source>
        <strain evidence="5 6">NSJ-18</strain>
    </source>
</reference>
<comment type="similarity">
    <text evidence="1">Belongs to the GSP E family.</text>
</comment>
<dbReference type="InterPro" id="IPR007831">
    <property type="entry name" value="T2SS_GspE_N"/>
</dbReference>
<dbReference type="InterPro" id="IPR037257">
    <property type="entry name" value="T2SS_E_N_sf"/>
</dbReference>
<name>A0ABR7JSW8_9FIRM</name>
<dbReference type="Gene3D" id="3.40.50.300">
    <property type="entry name" value="P-loop containing nucleotide triphosphate hydrolases"/>
    <property type="match status" value="1"/>
</dbReference>
<dbReference type="PANTHER" id="PTHR30258:SF1">
    <property type="entry name" value="PROTEIN TRANSPORT PROTEIN HOFB HOMOLOG"/>
    <property type="match status" value="1"/>
</dbReference>
<proteinExistence type="inferred from homology"/>
<keyword evidence="6" id="KW-1185">Reference proteome</keyword>
<dbReference type="PANTHER" id="PTHR30258">
    <property type="entry name" value="TYPE II SECRETION SYSTEM PROTEIN GSPE-RELATED"/>
    <property type="match status" value="1"/>
</dbReference>
<accession>A0ABR7JSW8</accession>
<dbReference type="SUPFAM" id="SSF160246">
    <property type="entry name" value="EspE N-terminal domain-like"/>
    <property type="match status" value="1"/>
</dbReference>
<dbReference type="Pfam" id="PF05157">
    <property type="entry name" value="MshEN"/>
    <property type="match status" value="1"/>
</dbReference>
<dbReference type="PROSITE" id="PS00662">
    <property type="entry name" value="T2SP_E"/>
    <property type="match status" value="1"/>
</dbReference>
<evidence type="ECO:0000256" key="2">
    <source>
        <dbReference type="ARBA" id="ARBA00022741"/>
    </source>
</evidence>
<dbReference type="Gene3D" id="3.30.300.160">
    <property type="entry name" value="Type II secretion system, protein E, N-terminal domain"/>
    <property type="match status" value="1"/>
</dbReference>
<keyword evidence="2" id="KW-0547">Nucleotide-binding</keyword>
<comment type="caution">
    <text evidence="5">The sequence shown here is derived from an EMBL/GenBank/DDBJ whole genome shotgun (WGS) entry which is preliminary data.</text>
</comment>
<dbReference type="InterPro" id="IPR003593">
    <property type="entry name" value="AAA+_ATPase"/>
</dbReference>